<keyword evidence="2" id="KW-1185">Reference proteome</keyword>
<comment type="caution">
    <text evidence="1">The sequence shown here is derived from an EMBL/GenBank/DDBJ whole genome shotgun (WGS) entry which is preliminary data.</text>
</comment>
<name>A0AA41FZ65_9EURY</name>
<accession>A0AA41FZ65</accession>
<protein>
    <submittedName>
        <fullName evidence="1">Uncharacterized protein</fullName>
    </submittedName>
</protein>
<dbReference type="AlphaFoldDB" id="A0AA41FZ65"/>
<reference evidence="1" key="1">
    <citation type="submission" date="2021-06" db="EMBL/GenBank/DDBJ databases">
        <title>New haloarchaea isolates fom saline soil.</title>
        <authorList>
            <person name="Duran-Viseras A."/>
            <person name="Sanchez-Porro C.S."/>
            <person name="Ventosa A."/>
        </authorList>
    </citation>
    <scope>NUCLEOTIDE SEQUENCE</scope>
    <source>
        <strain evidence="1">JCM 18369</strain>
    </source>
</reference>
<sequence>MTEDCGICGETVPFDATVHAMVHTRSEAGVVEAYVCRQCYDEHLGPMFERLTEREPSA</sequence>
<evidence type="ECO:0000313" key="1">
    <source>
        <dbReference type="EMBL" id="MBV0900348.1"/>
    </source>
</evidence>
<gene>
    <name evidence="1" type="ORF">KTS37_00980</name>
</gene>
<dbReference type="RefSeq" id="WP_174242928.1">
    <property type="nucleotide sequence ID" value="NZ_JAHQXE010000001.1"/>
</dbReference>
<evidence type="ECO:0000313" key="2">
    <source>
        <dbReference type="Proteomes" id="UP001166304"/>
    </source>
</evidence>
<dbReference type="Proteomes" id="UP001166304">
    <property type="component" value="Unassembled WGS sequence"/>
</dbReference>
<proteinExistence type="predicted"/>
<organism evidence="1 2">
    <name type="scientific">Haloarcula salina</name>
    <dbReference type="NCBI Taxonomy" id="1429914"/>
    <lineage>
        <taxon>Archaea</taxon>
        <taxon>Methanobacteriati</taxon>
        <taxon>Methanobacteriota</taxon>
        <taxon>Stenosarchaea group</taxon>
        <taxon>Halobacteria</taxon>
        <taxon>Halobacteriales</taxon>
        <taxon>Haloarculaceae</taxon>
        <taxon>Haloarcula</taxon>
    </lineage>
</organism>
<dbReference type="EMBL" id="JAHQXE010000001">
    <property type="protein sequence ID" value="MBV0900348.1"/>
    <property type="molecule type" value="Genomic_DNA"/>
</dbReference>